<keyword evidence="2" id="KW-0808">Transferase</keyword>
<dbReference type="InterPro" id="IPR041698">
    <property type="entry name" value="Methyltransf_25"/>
</dbReference>
<proteinExistence type="predicted"/>
<dbReference type="EC" id="2.1.-.-" evidence="2"/>
<organism evidence="2 3">
    <name type="scientific">Winogradskyella bathintestinalis</name>
    <dbReference type="NCBI Taxonomy" id="3035208"/>
    <lineage>
        <taxon>Bacteria</taxon>
        <taxon>Pseudomonadati</taxon>
        <taxon>Bacteroidota</taxon>
        <taxon>Flavobacteriia</taxon>
        <taxon>Flavobacteriales</taxon>
        <taxon>Flavobacteriaceae</taxon>
        <taxon>Winogradskyella</taxon>
    </lineage>
</organism>
<accession>A0ABT7ZT22</accession>
<comment type="caution">
    <text evidence="2">The sequence shown here is derived from an EMBL/GenBank/DDBJ whole genome shotgun (WGS) entry which is preliminary data.</text>
</comment>
<dbReference type="RefSeq" id="WP_290205869.1">
    <property type="nucleotide sequence ID" value="NZ_JASDDK010000002.1"/>
</dbReference>
<reference evidence="2 3" key="1">
    <citation type="journal article" date="2023" name="Int. J. Syst. Evol. Microbiol.">
        <title>Winogradskyella bathintestinalis sp. nov., isolated from the intestine of the deep-sea loosejaw dragonfish, Malacosteus niger.</title>
        <authorList>
            <person name="Uniacke-Lowe S."/>
            <person name="Johnson C.N."/>
            <person name="Stanton C."/>
            <person name="Hill C."/>
            <person name="Ross P."/>
        </authorList>
    </citation>
    <scope>NUCLEOTIDE SEQUENCE [LARGE SCALE GENOMIC DNA]</scope>
    <source>
        <strain evidence="2 3">APC 3343</strain>
    </source>
</reference>
<evidence type="ECO:0000313" key="2">
    <source>
        <dbReference type="EMBL" id="MDN3492160.1"/>
    </source>
</evidence>
<evidence type="ECO:0000259" key="1">
    <source>
        <dbReference type="Pfam" id="PF13649"/>
    </source>
</evidence>
<dbReference type="InterPro" id="IPR029063">
    <property type="entry name" value="SAM-dependent_MTases_sf"/>
</dbReference>
<dbReference type="Pfam" id="PF13649">
    <property type="entry name" value="Methyltransf_25"/>
    <property type="match status" value="1"/>
</dbReference>
<keyword evidence="2" id="KW-0489">Methyltransferase</keyword>
<feature type="domain" description="Methyltransferase" evidence="1">
    <location>
        <begin position="122"/>
        <end position="214"/>
    </location>
</feature>
<dbReference type="Proteomes" id="UP001231197">
    <property type="component" value="Unassembled WGS sequence"/>
</dbReference>
<name>A0ABT7ZT22_9FLAO</name>
<sequence>MKKRVKFIVLNLLTNTVGRAMVLLHPKKTAEWTEAGITLILNEDLSFTERLMRNAILSKVEKQSDYNTLADLHKNYWVNQGADFFAATDDSFETSFLPDCSFIFDLLKKELKNQPQEFKTLVEIGTGNGKVLEYLSSEFSKIDRFVGIDLSPSQMKKNSEDYKMNPKLEFVAADGFDWVKEHGQSHTIFVTSRGVLEYFTEERLQAFLNEVSNLGKTMFVAIEPNAIGHNVVTHPESQPYGHERSFSHNYAKLFKYANYSLWYSSTVPCQKSHDLTFIGAKN</sequence>
<dbReference type="Gene3D" id="3.40.50.150">
    <property type="entry name" value="Vaccinia Virus protein VP39"/>
    <property type="match status" value="1"/>
</dbReference>
<dbReference type="SUPFAM" id="SSF53335">
    <property type="entry name" value="S-adenosyl-L-methionine-dependent methyltransferases"/>
    <property type="match status" value="1"/>
</dbReference>
<gene>
    <name evidence="2" type="ORF">QMA06_05475</name>
</gene>
<dbReference type="GO" id="GO:0032259">
    <property type="term" value="P:methylation"/>
    <property type="evidence" value="ECO:0007669"/>
    <property type="project" value="UniProtKB-KW"/>
</dbReference>
<dbReference type="GO" id="GO:0008168">
    <property type="term" value="F:methyltransferase activity"/>
    <property type="evidence" value="ECO:0007669"/>
    <property type="project" value="UniProtKB-KW"/>
</dbReference>
<protein>
    <submittedName>
        <fullName evidence="2">Class I SAM-dependent methyltransferase</fullName>
        <ecNumber evidence="2">2.1.-.-</ecNumber>
    </submittedName>
</protein>
<keyword evidence="3" id="KW-1185">Reference proteome</keyword>
<dbReference type="EMBL" id="JASDDK010000002">
    <property type="protein sequence ID" value="MDN3492160.1"/>
    <property type="molecule type" value="Genomic_DNA"/>
</dbReference>
<evidence type="ECO:0000313" key="3">
    <source>
        <dbReference type="Proteomes" id="UP001231197"/>
    </source>
</evidence>